<feature type="region of interest" description="Disordered" evidence="3">
    <location>
        <begin position="605"/>
        <end position="663"/>
    </location>
</feature>
<evidence type="ECO:0000256" key="5">
    <source>
        <dbReference type="SAM" id="SignalP"/>
    </source>
</evidence>
<keyword evidence="4" id="KW-0472">Membrane</keyword>
<keyword evidence="2" id="KW-0677">Repeat</keyword>
<feature type="chain" id="PRO_5021494404" description="Galactose oxidase" evidence="5">
    <location>
        <begin position="21"/>
        <end position="945"/>
    </location>
</feature>
<dbReference type="PANTHER" id="PTHR46093:SF18">
    <property type="entry name" value="FIBRONECTIN TYPE-III DOMAIN-CONTAINING PROTEIN"/>
    <property type="match status" value="1"/>
</dbReference>
<feature type="region of interest" description="Disordered" evidence="3">
    <location>
        <begin position="846"/>
        <end position="928"/>
    </location>
</feature>
<evidence type="ECO:0000256" key="4">
    <source>
        <dbReference type="SAM" id="Phobius"/>
    </source>
</evidence>
<dbReference type="InterPro" id="IPR015915">
    <property type="entry name" value="Kelch-typ_b-propeller"/>
</dbReference>
<dbReference type="AlphaFoldDB" id="A0A4Y7T7Y2"/>
<feature type="region of interest" description="Disordered" evidence="3">
    <location>
        <begin position="695"/>
        <end position="717"/>
    </location>
</feature>
<feature type="transmembrane region" description="Helical" evidence="4">
    <location>
        <begin position="807"/>
        <end position="826"/>
    </location>
</feature>
<dbReference type="OrthoDB" id="10250130at2759"/>
<feature type="transmembrane region" description="Helical" evidence="4">
    <location>
        <begin position="574"/>
        <end position="596"/>
    </location>
</feature>
<dbReference type="SUPFAM" id="SSF117281">
    <property type="entry name" value="Kelch motif"/>
    <property type="match status" value="1"/>
</dbReference>
<evidence type="ECO:0000256" key="3">
    <source>
        <dbReference type="SAM" id="MobiDB-lite"/>
    </source>
</evidence>
<keyword evidence="5" id="KW-0732">Signal</keyword>
<dbReference type="Proteomes" id="UP000298030">
    <property type="component" value="Unassembled WGS sequence"/>
</dbReference>
<dbReference type="EMBL" id="QPFP01000024">
    <property type="protein sequence ID" value="TEB30255.1"/>
    <property type="molecule type" value="Genomic_DNA"/>
</dbReference>
<organism evidence="6 7">
    <name type="scientific">Coprinellus micaceus</name>
    <name type="common">Glistening ink-cap mushroom</name>
    <name type="synonym">Coprinus micaceus</name>
    <dbReference type="NCBI Taxonomy" id="71717"/>
    <lineage>
        <taxon>Eukaryota</taxon>
        <taxon>Fungi</taxon>
        <taxon>Dikarya</taxon>
        <taxon>Basidiomycota</taxon>
        <taxon>Agaricomycotina</taxon>
        <taxon>Agaricomycetes</taxon>
        <taxon>Agaricomycetidae</taxon>
        <taxon>Agaricales</taxon>
        <taxon>Agaricineae</taxon>
        <taxon>Psathyrellaceae</taxon>
        <taxon>Coprinellus</taxon>
    </lineage>
</organism>
<keyword evidence="1" id="KW-0880">Kelch repeat</keyword>
<feature type="region of interest" description="Disordered" evidence="3">
    <location>
        <begin position="458"/>
        <end position="483"/>
    </location>
</feature>
<dbReference type="PANTHER" id="PTHR46093">
    <property type="entry name" value="ACYL-COA-BINDING DOMAIN-CONTAINING PROTEIN 5"/>
    <property type="match status" value="1"/>
</dbReference>
<evidence type="ECO:0000313" key="6">
    <source>
        <dbReference type="EMBL" id="TEB30255.1"/>
    </source>
</evidence>
<evidence type="ECO:0000313" key="7">
    <source>
        <dbReference type="Proteomes" id="UP000298030"/>
    </source>
</evidence>
<feature type="compositionally biased region" description="Basic and acidic residues" evidence="3">
    <location>
        <begin position="914"/>
        <end position="928"/>
    </location>
</feature>
<keyword evidence="4" id="KW-1133">Transmembrane helix</keyword>
<comment type="caution">
    <text evidence="6">The sequence shown here is derived from an EMBL/GenBank/DDBJ whole genome shotgun (WGS) entry which is preliminary data.</text>
</comment>
<feature type="compositionally biased region" description="Polar residues" evidence="3">
    <location>
        <begin position="474"/>
        <end position="483"/>
    </location>
</feature>
<dbReference type="STRING" id="71717.A0A4Y7T7Y2"/>
<sequence>MAAAILLSFYLSFCLAAAGAQSISTNTPVPPLQWINLSPFLQGSTKPPPLRDAAMGYDESSRTLVVFGGESEGGFVQSQTYLLDMNTLTWSIPSPPANLDRTPPGRSSAISGVDMAASNRHAFFVIGGKGSSSAALSDVWAFDFTNRFWSEIRPTHSGPAARWGASGGIDTRTPTIQDAVLPGPNNTIYLAGGFDGKTVYPLSDAWRLNISGILAANLPNDVQATWEKIPADNTLPANVRQGGSIVGQRVISTGGCKTIIEESEDGSSCAVQDTHVVDLQRGSSIAPGPCPAPRLDPVLAPNFNSFSTNFASQVYLALGTVNNTLWNDGDGLTKGEVDVLDVYTGSWSRILPSGDPGSTGEETYPTPREGAASFSYDRALVGSARNGLSDTVIFGGRDASGKYLSDMWILRSYRDSLTSSGARWTGYGNGELQTGPDANGAGVTIQYMTKCASLRDTTSTPGVDVGDDSDDKPSQTQPSTPSVTLDTSLVHKLLSCISLTLLLLTFLLLRAIPHISFIPKPQGVASLFVAALAVGAYAMGVAGFALSFTSLKILNTSESSDRAVKHLSTPHSKAALAFFLCLYIAVPLLLLGFATLNRVRTISEDEGSGTTELRRTVSASTGEKLNGGEMTPGTPSINGLYSPGLYSPPGSPSPRQRTQSYTLPRRSIEAASTDGEESAMSAPGPTRGFVVLNRPRGRLSQPPTHDTLRPPSRTLPSSRSLGEIDWLLRRRSLNAVGELDYALSLAHNAQRNSAAAETTFPPSLHTRPDNLDRPSRLIVLAYVFAQIGFLGLSILTIIALWKHAHRALFAVFLAWVAIFYILIVSLPRRLHTEQYLISLFSSYPRRRRDSGKGPHSDEPPPAPTAGSPLAFPSQGHGPYLHTPPFVATRMDSSPGGRPMSMTTEDDDEDDIDDDTRQRMIEDEMSRRDVSIITMPKRKLTVANPS</sequence>
<feature type="signal peptide" evidence="5">
    <location>
        <begin position="1"/>
        <end position="20"/>
    </location>
</feature>
<feature type="transmembrane region" description="Helical" evidence="4">
    <location>
        <begin position="524"/>
        <end position="554"/>
    </location>
</feature>
<feature type="compositionally biased region" description="Acidic residues" evidence="3">
    <location>
        <begin position="903"/>
        <end position="913"/>
    </location>
</feature>
<feature type="region of interest" description="Disordered" evidence="3">
    <location>
        <begin position="668"/>
        <end position="687"/>
    </location>
</feature>
<proteinExistence type="predicted"/>
<keyword evidence="7" id="KW-1185">Reference proteome</keyword>
<dbReference type="Gene3D" id="2.120.10.80">
    <property type="entry name" value="Kelch-type beta propeller"/>
    <property type="match status" value="2"/>
</dbReference>
<protein>
    <recommendedName>
        <fullName evidence="8">Galactose oxidase</fullName>
    </recommendedName>
</protein>
<reference evidence="6 7" key="1">
    <citation type="journal article" date="2019" name="Nat. Ecol. Evol.">
        <title>Megaphylogeny resolves global patterns of mushroom evolution.</title>
        <authorList>
            <person name="Varga T."/>
            <person name="Krizsan K."/>
            <person name="Foldi C."/>
            <person name="Dima B."/>
            <person name="Sanchez-Garcia M."/>
            <person name="Sanchez-Ramirez S."/>
            <person name="Szollosi G.J."/>
            <person name="Szarkandi J.G."/>
            <person name="Papp V."/>
            <person name="Albert L."/>
            <person name="Andreopoulos W."/>
            <person name="Angelini C."/>
            <person name="Antonin V."/>
            <person name="Barry K.W."/>
            <person name="Bougher N.L."/>
            <person name="Buchanan P."/>
            <person name="Buyck B."/>
            <person name="Bense V."/>
            <person name="Catcheside P."/>
            <person name="Chovatia M."/>
            <person name="Cooper J."/>
            <person name="Damon W."/>
            <person name="Desjardin D."/>
            <person name="Finy P."/>
            <person name="Geml J."/>
            <person name="Haridas S."/>
            <person name="Hughes K."/>
            <person name="Justo A."/>
            <person name="Karasinski D."/>
            <person name="Kautmanova I."/>
            <person name="Kiss B."/>
            <person name="Kocsube S."/>
            <person name="Kotiranta H."/>
            <person name="LaButti K.M."/>
            <person name="Lechner B.E."/>
            <person name="Liimatainen K."/>
            <person name="Lipzen A."/>
            <person name="Lukacs Z."/>
            <person name="Mihaltcheva S."/>
            <person name="Morgado L.N."/>
            <person name="Niskanen T."/>
            <person name="Noordeloos M.E."/>
            <person name="Ohm R.A."/>
            <person name="Ortiz-Santana B."/>
            <person name="Ovrebo C."/>
            <person name="Racz N."/>
            <person name="Riley R."/>
            <person name="Savchenko A."/>
            <person name="Shiryaev A."/>
            <person name="Soop K."/>
            <person name="Spirin V."/>
            <person name="Szebenyi C."/>
            <person name="Tomsovsky M."/>
            <person name="Tulloss R.E."/>
            <person name="Uehling J."/>
            <person name="Grigoriev I.V."/>
            <person name="Vagvolgyi C."/>
            <person name="Papp T."/>
            <person name="Martin F.M."/>
            <person name="Miettinen O."/>
            <person name="Hibbett D.S."/>
            <person name="Nagy L.G."/>
        </authorList>
    </citation>
    <scope>NUCLEOTIDE SEQUENCE [LARGE SCALE GENOMIC DNA]</scope>
    <source>
        <strain evidence="6 7">FP101781</strain>
    </source>
</reference>
<accession>A0A4Y7T7Y2</accession>
<feature type="transmembrane region" description="Helical" evidence="4">
    <location>
        <begin position="489"/>
        <end position="512"/>
    </location>
</feature>
<gene>
    <name evidence="6" type="ORF">FA13DRAFT_1764694</name>
</gene>
<evidence type="ECO:0000256" key="1">
    <source>
        <dbReference type="ARBA" id="ARBA00022441"/>
    </source>
</evidence>
<evidence type="ECO:0008006" key="8">
    <source>
        <dbReference type="Google" id="ProtNLM"/>
    </source>
</evidence>
<feature type="compositionally biased region" description="Low complexity" evidence="3">
    <location>
        <begin position="639"/>
        <end position="648"/>
    </location>
</feature>
<name>A0A4Y7T7Y2_COPMI</name>
<evidence type="ECO:0000256" key="2">
    <source>
        <dbReference type="ARBA" id="ARBA00022737"/>
    </source>
</evidence>
<keyword evidence="4" id="KW-0812">Transmembrane</keyword>
<dbReference type="Pfam" id="PF24681">
    <property type="entry name" value="Kelch_KLHDC2_KLHL20_DRC7"/>
    <property type="match status" value="1"/>
</dbReference>
<feature type="transmembrane region" description="Helical" evidence="4">
    <location>
        <begin position="777"/>
        <end position="801"/>
    </location>
</feature>